<evidence type="ECO:0008006" key="3">
    <source>
        <dbReference type="Google" id="ProtNLM"/>
    </source>
</evidence>
<evidence type="ECO:0000313" key="2">
    <source>
        <dbReference type="Proteomes" id="UP001295423"/>
    </source>
</evidence>
<reference evidence="1" key="1">
    <citation type="submission" date="2023-08" db="EMBL/GenBank/DDBJ databases">
        <authorList>
            <person name="Audoor S."/>
            <person name="Bilcke G."/>
        </authorList>
    </citation>
    <scope>NUCLEOTIDE SEQUENCE</scope>
</reference>
<gene>
    <name evidence="1" type="ORF">CYCCA115_LOCUS15485</name>
</gene>
<dbReference type="EMBL" id="CAKOGP040001870">
    <property type="protein sequence ID" value="CAJ1954893.1"/>
    <property type="molecule type" value="Genomic_DNA"/>
</dbReference>
<sequence length="187" mass="21906">MEIYLSYSEQNQQTAARLKEDIEAYTSFVVALDHNDDWEEVEDNELGEHIHQADGLLFLATETSIITVWLIDVNKQINRNETIPAKIKLPRTIDISDSYYEEGFATLLGHIAQNMDRRYGSLHLQQEKEDDRHGPSHYENSLRDLFAKSKVKLDRTGALKARRQERACRKNRLQEARAQRLLRAYRY</sequence>
<dbReference type="AlphaFoldDB" id="A0AAD2PVF1"/>
<evidence type="ECO:0000313" key="1">
    <source>
        <dbReference type="EMBL" id="CAJ1954893.1"/>
    </source>
</evidence>
<dbReference type="Proteomes" id="UP001295423">
    <property type="component" value="Unassembled WGS sequence"/>
</dbReference>
<protein>
    <recommendedName>
        <fullName evidence="3">TIR domain-containing protein</fullName>
    </recommendedName>
</protein>
<proteinExistence type="predicted"/>
<comment type="caution">
    <text evidence="1">The sequence shown here is derived from an EMBL/GenBank/DDBJ whole genome shotgun (WGS) entry which is preliminary data.</text>
</comment>
<organism evidence="1 2">
    <name type="scientific">Cylindrotheca closterium</name>
    <dbReference type="NCBI Taxonomy" id="2856"/>
    <lineage>
        <taxon>Eukaryota</taxon>
        <taxon>Sar</taxon>
        <taxon>Stramenopiles</taxon>
        <taxon>Ochrophyta</taxon>
        <taxon>Bacillariophyta</taxon>
        <taxon>Bacillariophyceae</taxon>
        <taxon>Bacillariophycidae</taxon>
        <taxon>Bacillariales</taxon>
        <taxon>Bacillariaceae</taxon>
        <taxon>Cylindrotheca</taxon>
    </lineage>
</organism>
<keyword evidence="2" id="KW-1185">Reference proteome</keyword>
<accession>A0AAD2PVF1</accession>
<name>A0AAD2PVF1_9STRA</name>